<organism evidence="3 4">
    <name type="scientific">Datura stramonium</name>
    <name type="common">Jimsonweed</name>
    <name type="synonym">Common thornapple</name>
    <dbReference type="NCBI Taxonomy" id="4076"/>
    <lineage>
        <taxon>Eukaryota</taxon>
        <taxon>Viridiplantae</taxon>
        <taxon>Streptophyta</taxon>
        <taxon>Embryophyta</taxon>
        <taxon>Tracheophyta</taxon>
        <taxon>Spermatophyta</taxon>
        <taxon>Magnoliopsida</taxon>
        <taxon>eudicotyledons</taxon>
        <taxon>Gunneridae</taxon>
        <taxon>Pentapetalae</taxon>
        <taxon>asterids</taxon>
        <taxon>lamiids</taxon>
        <taxon>Solanales</taxon>
        <taxon>Solanaceae</taxon>
        <taxon>Solanoideae</taxon>
        <taxon>Datureae</taxon>
        <taxon>Datura</taxon>
    </lineage>
</organism>
<feature type="region of interest" description="Disordered" evidence="2">
    <location>
        <begin position="146"/>
        <end position="165"/>
    </location>
</feature>
<evidence type="ECO:0000313" key="4">
    <source>
        <dbReference type="Proteomes" id="UP000823775"/>
    </source>
</evidence>
<reference evidence="3 4" key="1">
    <citation type="journal article" date="2021" name="BMC Genomics">
        <title>Datura genome reveals duplications of psychoactive alkaloid biosynthetic genes and high mutation rate following tissue culture.</title>
        <authorList>
            <person name="Rajewski A."/>
            <person name="Carter-House D."/>
            <person name="Stajich J."/>
            <person name="Litt A."/>
        </authorList>
    </citation>
    <scope>NUCLEOTIDE SEQUENCE [LARGE SCALE GENOMIC DNA]</scope>
    <source>
        <strain evidence="3">AR-01</strain>
    </source>
</reference>
<comment type="caution">
    <text evidence="3">The sequence shown here is derived from an EMBL/GenBank/DDBJ whole genome shotgun (WGS) entry which is preliminary data.</text>
</comment>
<sequence length="1228" mass="143925">MDTVHEALDEAKLEIEKLRANYQSKAELCENLKRANNELLTKNQEANLKVEKLSHELSGKEDELAVTKQLHEAIESKLKEKETAVKHLSSTNDKLRADYAEMLRKFEEENRGLALALDGANSTNMDQKQQIHSLEQEIEVLREVASASQKKKSSEVAEKKAKASKELRNHDDMLLEMEEENRKLADQLKWRKEQFIHLEEAHGELRQQLQKCEEEKKGLALALDGANSTNVDQEQQIRSLKKEIEGLREFVSASQKKSSEVEKRAKASKEPRHNDDMLFEIEEENRKLVDQLKWKKEQFSHLEEAHGKLRQQLRKYEDDNRGMALALDGANATNLDQDQQIRSLKQEIEGLREFVSCSQKKSSDTEKRAKASKELRHNDDMLLDMEEENKKLADQLKWKKEQFNHLEEAHGRLRQQHREEEKEWVKERSTLLDEISKLQMNLDSQLRISKDLESRLWMCNQALAHEESRRKLLEVQLAESKTSLNSVCAEYEESKSIIESLTSQRDKEIANLRDILGTRDTLQKEMEYQFRRVEQENHELMTSVKELQETKIQEAGAYSSLSKLRNKLRGLEQVHKDCFGNLKAKEAEWASNLEQLTWELDLCKSSVQSKDTLITELREELETCESLTLQLTLQNEETSMMLLVLKSQFFELHQRIADDYASMELEKRGGVENICVLIKQLNTKNEALVRVQEDLEEEREKVALLSEKIESLNSEEQQQLPLQREVDTLKEMLKEASTSQIHLQEQVLHTRSDLEQVRDALDRANEELAESFSEGNELEFELQVWKSVAEKLKANLEENHQMRRQVEASLLAQTDVEFDVKQERESLELELAEKDRRVNELQQQLFDLKEELQRREQTVLREIIEDKKISQDLQKHVEYLEQEWVRKELEGAILAQVGADVEFDLKQDIKSLELELAEKDRRVNELQQQLFDLKEELQRREQMSCENIENKKISQDLQKEVEYLEQEWVRKELEGAILAQVEAETKHKNEKESLHQLVEEKDHRIYDLQQLVNSLENEFECSTSSFSARLSEMQAEVDMFHKTWEKMRTAEILKEIEIQMRNLVIVELENDFCKLQKEVERLEKHMSNSVGKRTELEAELEAERSEIDALQFKLEKQVRSSDIVIKKLREEKAKLLEDVMKLSSDKDKLLDTFMGLSERINQMSKEDMQLTGSLERMVQNCDSSRSLSKWDNDFFDPVKENNSRHPSTPTKRFEAILDERSPLRSLNK</sequence>
<feature type="coiled-coil region" evidence="1">
    <location>
        <begin position="382"/>
        <end position="423"/>
    </location>
</feature>
<accession>A0ABS8T876</accession>
<feature type="coiled-coil region" evidence="1">
    <location>
        <begin position="747"/>
        <end position="858"/>
    </location>
</feature>
<feature type="coiled-coil region" evidence="1">
    <location>
        <begin position="902"/>
        <end position="943"/>
    </location>
</feature>
<feature type="coiled-coil region" evidence="1">
    <location>
        <begin position="1065"/>
        <end position="1145"/>
    </location>
</feature>
<keyword evidence="4" id="KW-1185">Reference proteome</keyword>
<feature type="compositionally biased region" description="Basic and acidic residues" evidence="2">
    <location>
        <begin position="152"/>
        <end position="165"/>
    </location>
</feature>
<proteinExistence type="predicted"/>
<feature type="coiled-coil region" evidence="1">
    <location>
        <begin position="678"/>
        <end position="715"/>
    </location>
</feature>
<feature type="coiled-coil region" evidence="1">
    <location>
        <begin position="299"/>
        <end position="347"/>
    </location>
</feature>
<protein>
    <submittedName>
        <fullName evidence="3">Uncharacterized protein</fullName>
    </submittedName>
</protein>
<evidence type="ECO:0000256" key="2">
    <source>
        <dbReference type="SAM" id="MobiDB-lite"/>
    </source>
</evidence>
<evidence type="ECO:0000256" key="1">
    <source>
        <dbReference type="SAM" id="Coils"/>
    </source>
</evidence>
<gene>
    <name evidence="3" type="ORF">HAX54_004755</name>
</gene>
<keyword evidence="1" id="KW-0175">Coiled coil</keyword>
<dbReference type="InterPro" id="IPR040262">
    <property type="entry name" value="At4g38062-like"/>
</dbReference>
<dbReference type="PANTHER" id="PTHR45287:SF4">
    <property type="entry name" value="OS03G0691500 PROTEIN"/>
    <property type="match status" value="1"/>
</dbReference>
<dbReference type="Proteomes" id="UP000823775">
    <property type="component" value="Unassembled WGS sequence"/>
</dbReference>
<dbReference type="PANTHER" id="PTHR45287">
    <property type="entry name" value="OS03G0691500 PROTEIN"/>
    <property type="match status" value="1"/>
</dbReference>
<evidence type="ECO:0000313" key="3">
    <source>
        <dbReference type="EMBL" id="MCD7467348.1"/>
    </source>
</evidence>
<name>A0ABS8T876_DATST</name>
<dbReference type="EMBL" id="JACEIK010001222">
    <property type="protein sequence ID" value="MCD7467348.1"/>
    <property type="molecule type" value="Genomic_DNA"/>
</dbReference>